<protein>
    <submittedName>
        <fullName evidence="1">Uncharacterized protein</fullName>
    </submittedName>
</protein>
<proteinExistence type="predicted"/>
<keyword evidence="2" id="KW-1185">Reference proteome</keyword>
<dbReference type="Proteomes" id="UP000830454">
    <property type="component" value="Chromosome"/>
</dbReference>
<organism evidence="1 2">
    <name type="scientific">Flavobacterium sediminilitoris</name>
    <dbReference type="NCBI Taxonomy" id="2024526"/>
    <lineage>
        <taxon>Bacteria</taxon>
        <taxon>Pseudomonadati</taxon>
        <taxon>Bacteroidota</taxon>
        <taxon>Flavobacteriia</taxon>
        <taxon>Flavobacteriales</taxon>
        <taxon>Flavobacteriaceae</taxon>
        <taxon>Flavobacterium</taxon>
    </lineage>
</organism>
<sequence length="147" mass="17559">MRHYPNYLDSEVERPRNLAQIQAYLNNKKEGNYLLCLNRQYNIFYLDLNKEEIENITGQNDTGTIFYADMPEDSLIIDFIINDLSVVNNQDYYYMLPLIFNQLTPIESFVFRKTYFNYDFITQRDFPRIEGQRVTFLLKYTSGSLPS</sequence>
<dbReference type="EMBL" id="CP090145">
    <property type="protein sequence ID" value="UOX33231.1"/>
    <property type="molecule type" value="Genomic_DNA"/>
</dbReference>
<accession>A0ABY4HKP5</accession>
<gene>
    <name evidence="1" type="ORF">LXD69_14435</name>
</gene>
<dbReference type="RefSeq" id="WP_246915913.1">
    <property type="nucleotide sequence ID" value="NZ_CP090145.1"/>
</dbReference>
<reference evidence="1" key="2">
    <citation type="submission" date="2022-04" db="EMBL/GenBank/DDBJ databases">
        <title>Complete Genome Sequence of Flavobacterium sediminilitoris YSM-43, Isolated from a Tidal Sediment.</title>
        <authorList>
            <person name="Lee P.A."/>
        </authorList>
    </citation>
    <scope>NUCLEOTIDE SEQUENCE</scope>
    <source>
        <strain evidence="1">YSM-43</strain>
    </source>
</reference>
<reference evidence="1" key="1">
    <citation type="submission" date="2021-12" db="EMBL/GenBank/DDBJ databases">
        <authorList>
            <person name="Cha I.-T."/>
            <person name="Lee K.-E."/>
            <person name="Park S.-J."/>
        </authorList>
    </citation>
    <scope>NUCLEOTIDE SEQUENCE</scope>
    <source>
        <strain evidence="1">YSM-43</strain>
    </source>
</reference>
<evidence type="ECO:0000313" key="2">
    <source>
        <dbReference type="Proteomes" id="UP000830454"/>
    </source>
</evidence>
<evidence type="ECO:0000313" key="1">
    <source>
        <dbReference type="EMBL" id="UOX33231.1"/>
    </source>
</evidence>
<name>A0ABY4HKP5_9FLAO</name>